<dbReference type="InterPro" id="IPR000086">
    <property type="entry name" value="NUDIX_hydrolase_dom"/>
</dbReference>
<reference evidence="2 3" key="1">
    <citation type="journal article" date="2013" name="Antonie Van Leeuwenhoek">
        <title>Echinimonas agarilytica gen. nov., sp. nov., a new gammaproteobacterium isolated from the sea urchin Strongylocentrotus intermedius.</title>
        <authorList>
            <person name="Nedashkovskaya O.I."/>
            <person name="Stenkova A.M."/>
            <person name="Zhukova N.V."/>
            <person name="Van Trappen S."/>
            <person name="Lee J.S."/>
            <person name="Kim S.B."/>
        </authorList>
    </citation>
    <scope>NUCLEOTIDE SEQUENCE [LARGE SCALE GENOMIC DNA]</scope>
    <source>
        <strain evidence="2 3">KMM 6351</strain>
    </source>
</reference>
<dbReference type="Pfam" id="PF00293">
    <property type="entry name" value="NUDIX"/>
    <property type="match status" value="1"/>
</dbReference>
<gene>
    <name evidence="2" type="ORF">NAF29_02645</name>
</gene>
<dbReference type="InterPro" id="IPR036388">
    <property type="entry name" value="WH-like_DNA-bd_sf"/>
</dbReference>
<organism evidence="2 3">
    <name type="scientific">Echinimonas agarilytica</name>
    <dbReference type="NCBI Taxonomy" id="1215918"/>
    <lineage>
        <taxon>Bacteria</taxon>
        <taxon>Pseudomonadati</taxon>
        <taxon>Pseudomonadota</taxon>
        <taxon>Gammaproteobacteria</taxon>
        <taxon>Alteromonadales</taxon>
        <taxon>Echinimonadaceae</taxon>
        <taxon>Echinimonas</taxon>
    </lineage>
</organism>
<evidence type="ECO:0000313" key="3">
    <source>
        <dbReference type="Proteomes" id="UP001165393"/>
    </source>
</evidence>
<dbReference type="Gene3D" id="1.10.10.10">
    <property type="entry name" value="Winged helix-like DNA-binding domain superfamily/Winged helix DNA-binding domain"/>
    <property type="match status" value="1"/>
</dbReference>
<comment type="caution">
    <text evidence="2">The sequence shown here is derived from an EMBL/GenBank/DDBJ whole genome shotgun (WGS) entry which is preliminary data.</text>
</comment>
<dbReference type="PROSITE" id="PS51462">
    <property type="entry name" value="NUDIX"/>
    <property type="match status" value="1"/>
</dbReference>
<keyword evidence="2" id="KW-0378">Hydrolase</keyword>
<dbReference type="AlphaFoldDB" id="A0AA41W4M1"/>
<dbReference type="InterPro" id="IPR015797">
    <property type="entry name" value="NUDIX_hydrolase-like_dom_sf"/>
</dbReference>
<name>A0AA41W4M1_9GAMM</name>
<dbReference type="InterPro" id="IPR054105">
    <property type="entry name" value="WHD_NrtR"/>
</dbReference>
<dbReference type="PANTHER" id="PTHR43736">
    <property type="entry name" value="ADP-RIBOSE PYROPHOSPHATASE"/>
    <property type="match status" value="1"/>
</dbReference>
<proteinExistence type="predicted"/>
<dbReference type="SUPFAM" id="SSF55811">
    <property type="entry name" value="Nudix"/>
    <property type="match status" value="1"/>
</dbReference>
<dbReference type="Pfam" id="PF21906">
    <property type="entry name" value="WHD_NrtR"/>
    <property type="match status" value="1"/>
</dbReference>
<dbReference type="GO" id="GO:0016787">
    <property type="term" value="F:hydrolase activity"/>
    <property type="evidence" value="ECO:0007669"/>
    <property type="project" value="UniProtKB-KW"/>
</dbReference>
<dbReference type="Gene3D" id="3.90.79.10">
    <property type="entry name" value="Nucleoside Triphosphate Pyrophosphohydrolase"/>
    <property type="match status" value="1"/>
</dbReference>
<protein>
    <submittedName>
        <fullName evidence="2">NUDIX hydrolase</fullName>
    </submittedName>
</protein>
<dbReference type="SUPFAM" id="SSF46785">
    <property type="entry name" value="Winged helix' DNA-binding domain"/>
    <property type="match status" value="1"/>
</dbReference>
<dbReference type="EMBL" id="JAMQGP010000001">
    <property type="protein sequence ID" value="MCM2678569.1"/>
    <property type="molecule type" value="Genomic_DNA"/>
</dbReference>
<dbReference type="Proteomes" id="UP001165393">
    <property type="component" value="Unassembled WGS sequence"/>
</dbReference>
<evidence type="ECO:0000313" key="2">
    <source>
        <dbReference type="EMBL" id="MCM2678569.1"/>
    </source>
</evidence>
<dbReference type="RefSeq" id="WP_251259932.1">
    <property type="nucleotide sequence ID" value="NZ_JAMQGP010000001.1"/>
</dbReference>
<dbReference type="PANTHER" id="PTHR43736:SF4">
    <property type="entry name" value="SLR1690 PROTEIN"/>
    <property type="match status" value="1"/>
</dbReference>
<sequence length="248" mass="28215">MSDSQDTVTDHDKVFFYGSLTDLPDNVIHTLTNDSVVFGCSDDGLKVLLVRHSEGDSAGEWALPGGWVRYNESVEQSAARLLNNLTGLEDIFLEQLHVFSSVNRLPHRRVITAAFYALVRPNDHAIAAGYSTNDVQWVPVSNLPNLIYDHADIIQTAVKRLRHKVRHEPIGFNLLNRKFTLLQLQELYEAILGVTLDKPNFRRKMLKMNLLKQCNEKQQGVSHRAANLYEFDEDVYSKLTEQGFSFDV</sequence>
<dbReference type="InterPro" id="IPR036390">
    <property type="entry name" value="WH_DNA-bd_sf"/>
</dbReference>
<accession>A0AA41W4M1</accession>
<dbReference type="CDD" id="cd18873">
    <property type="entry name" value="NUDIX_NadM_like"/>
    <property type="match status" value="1"/>
</dbReference>
<keyword evidence="3" id="KW-1185">Reference proteome</keyword>
<feature type="domain" description="Nudix hydrolase" evidence="1">
    <location>
        <begin position="22"/>
        <end position="161"/>
    </location>
</feature>
<evidence type="ECO:0000259" key="1">
    <source>
        <dbReference type="PROSITE" id="PS51462"/>
    </source>
</evidence>